<dbReference type="Proteomes" id="UP000255036">
    <property type="component" value="Unassembled WGS sequence"/>
</dbReference>
<name>A0A371AS54_9FIRM</name>
<dbReference type="SUPFAM" id="SSF47336">
    <property type="entry name" value="ACP-like"/>
    <property type="match status" value="1"/>
</dbReference>
<dbReference type="InterPro" id="IPR009081">
    <property type="entry name" value="PP-bd_ACP"/>
</dbReference>
<comment type="caution">
    <text evidence="8">The sequence shown here is derived from an EMBL/GenBank/DDBJ whole genome shotgun (WGS) entry which is preliminary data.</text>
</comment>
<dbReference type="GO" id="GO:0000035">
    <property type="term" value="F:acyl binding"/>
    <property type="evidence" value="ECO:0007669"/>
    <property type="project" value="TreeGrafter"/>
</dbReference>
<dbReference type="InterPro" id="IPR003231">
    <property type="entry name" value="ACP"/>
</dbReference>
<dbReference type="InterPro" id="IPR036736">
    <property type="entry name" value="ACP-like_sf"/>
</dbReference>
<dbReference type="RefSeq" id="WP_115482795.1">
    <property type="nucleotide sequence ID" value="NZ_QRCT01000049.1"/>
</dbReference>
<dbReference type="Pfam" id="PF00550">
    <property type="entry name" value="PP-binding"/>
    <property type="match status" value="1"/>
</dbReference>
<dbReference type="PANTHER" id="PTHR20863:SF76">
    <property type="entry name" value="CARRIER DOMAIN-CONTAINING PROTEIN"/>
    <property type="match status" value="1"/>
</dbReference>
<keyword evidence="4" id="KW-0276">Fatty acid metabolism</keyword>
<evidence type="ECO:0000313" key="9">
    <source>
        <dbReference type="Proteomes" id="UP000255036"/>
    </source>
</evidence>
<evidence type="ECO:0000256" key="6">
    <source>
        <dbReference type="ARBA" id="ARBA00023160"/>
    </source>
</evidence>
<dbReference type="PANTHER" id="PTHR20863">
    <property type="entry name" value="ACYL CARRIER PROTEIN"/>
    <property type="match status" value="1"/>
</dbReference>
<dbReference type="Gene3D" id="1.10.1200.10">
    <property type="entry name" value="ACP-like"/>
    <property type="match status" value="1"/>
</dbReference>
<keyword evidence="5" id="KW-0443">Lipid metabolism</keyword>
<dbReference type="GO" id="GO:0016020">
    <property type="term" value="C:membrane"/>
    <property type="evidence" value="ECO:0007669"/>
    <property type="project" value="GOC"/>
</dbReference>
<proteinExistence type="predicted"/>
<gene>
    <name evidence="8" type="ORF">DWV06_13895</name>
</gene>
<dbReference type="PROSITE" id="PS50075">
    <property type="entry name" value="CARRIER"/>
    <property type="match status" value="1"/>
</dbReference>
<sequence>MNVKNKIYNLVILKSKIKKEKTDMKDSDDLIYDLGLGSLSLVELIVDIECEFDIEIDEDDIEQIYKFGDLVNYVTEKVNFR</sequence>
<dbReference type="AlphaFoldDB" id="A0A371AS54"/>
<keyword evidence="9" id="KW-1185">Reference proteome</keyword>
<dbReference type="GO" id="GO:0000036">
    <property type="term" value="F:acyl carrier activity"/>
    <property type="evidence" value="ECO:0007669"/>
    <property type="project" value="TreeGrafter"/>
</dbReference>
<dbReference type="EMBL" id="QRCT01000049">
    <property type="protein sequence ID" value="RDU22385.1"/>
    <property type="molecule type" value="Genomic_DNA"/>
</dbReference>
<evidence type="ECO:0000256" key="5">
    <source>
        <dbReference type="ARBA" id="ARBA00023098"/>
    </source>
</evidence>
<dbReference type="GO" id="GO:0009245">
    <property type="term" value="P:lipid A biosynthetic process"/>
    <property type="evidence" value="ECO:0007669"/>
    <property type="project" value="TreeGrafter"/>
</dbReference>
<protein>
    <submittedName>
        <fullName evidence="8">Acyl carrier protein</fullName>
    </submittedName>
</protein>
<evidence type="ECO:0000256" key="3">
    <source>
        <dbReference type="ARBA" id="ARBA00022553"/>
    </source>
</evidence>
<keyword evidence="6" id="KW-0275">Fatty acid biosynthesis</keyword>
<accession>A0A371AS54</accession>
<organism evidence="8 9">
    <name type="scientific">Anaerosacchariphilus polymeriproducens</name>
    <dbReference type="NCBI Taxonomy" id="1812858"/>
    <lineage>
        <taxon>Bacteria</taxon>
        <taxon>Bacillati</taxon>
        <taxon>Bacillota</taxon>
        <taxon>Clostridia</taxon>
        <taxon>Lachnospirales</taxon>
        <taxon>Lachnospiraceae</taxon>
        <taxon>Anaerosacchariphilus</taxon>
    </lineage>
</organism>
<feature type="domain" description="Carrier" evidence="7">
    <location>
        <begin position="1"/>
        <end position="78"/>
    </location>
</feature>
<keyword evidence="2" id="KW-0444">Lipid biosynthesis</keyword>
<evidence type="ECO:0000256" key="4">
    <source>
        <dbReference type="ARBA" id="ARBA00022832"/>
    </source>
</evidence>
<keyword evidence="1" id="KW-0596">Phosphopantetheine</keyword>
<keyword evidence="3" id="KW-0597">Phosphoprotein</keyword>
<evidence type="ECO:0000256" key="2">
    <source>
        <dbReference type="ARBA" id="ARBA00022516"/>
    </source>
</evidence>
<evidence type="ECO:0000259" key="7">
    <source>
        <dbReference type="PROSITE" id="PS50075"/>
    </source>
</evidence>
<reference evidence="8 9" key="1">
    <citation type="submission" date="2018-07" db="EMBL/GenBank/DDBJ databases">
        <title>Anaerosacharophilus polymeroproducens gen. nov. sp. nov., an anaerobic bacterium isolated from salt field.</title>
        <authorList>
            <person name="Kim W."/>
            <person name="Yang S.-H."/>
            <person name="Oh J."/>
            <person name="Lee J.-H."/>
            <person name="Kwon K.K."/>
        </authorList>
    </citation>
    <scope>NUCLEOTIDE SEQUENCE [LARGE SCALE GENOMIC DNA]</scope>
    <source>
        <strain evidence="8 9">MCWD5</strain>
    </source>
</reference>
<evidence type="ECO:0000313" key="8">
    <source>
        <dbReference type="EMBL" id="RDU22385.1"/>
    </source>
</evidence>
<dbReference type="GO" id="GO:0005829">
    <property type="term" value="C:cytosol"/>
    <property type="evidence" value="ECO:0007669"/>
    <property type="project" value="TreeGrafter"/>
</dbReference>
<evidence type="ECO:0000256" key="1">
    <source>
        <dbReference type="ARBA" id="ARBA00022450"/>
    </source>
</evidence>